<dbReference type="EMBL" id="JAEVFJ010000046">
    <property type="protein sequence ID" value="KAH8084324.1"/>
    <property type="molecule type" value="Genomic_DNA"/>
</dbReference>
<evidence type="ECO:0000313" key="6">
    <source>
        <dbReference type="EMBL" id="KAH8084324.1"/>
    </source>
</evidence>
<keyword evidence="4" id="KW-0812">Transmembrane</keyword>
<dbReference type="PANTHER" id="PTHR46720">
    <property type="entry name" value="HYDROXYLASE, PUTATIVE (AFU_ORTHOLOGUE AFUA_3G01460)-RELATED"/>
    <property type="match status" value="1"/>
</dbReference>
<organism evidence="6 7">
    <name type="scientific">Cristinia sonorae</name>
    <dbReference type="NCBI Taxonomy" id="1940300"/>
    <lineage>
        <taxon>Eukaryota</taxon>
        <taxon>Fungi</taxon>
        <taxon>Dikarya</taxon>
        <taxon>Basidiomycota</taxon>
        <taxon>Agaricomycotina</taxon>
        <taxon>Agaricomycetes</taxon>
        <taxon>Agaricomycetidae</taxon>
        <taxon>Agaricales</taxon>
        <taxon>Pleurotineae</taxon>
        <taxon>Stephanosporaceae</taxon>
        <taxon>Cristinia</taxon>
    </lineage>
</organism>
<dbReference type="InterPro" id="IPR036188">
    <property type="entry name" value="FAD/NAD-bd_sf"/>
</dbReference>
<dbReference type="SUPFAM" id="SSF54373">
    <property type="entry name" value="FAD-linked reductases, C-terminal domain"/>
    <property type="match status" value="1"/>
</dbReference>
<keyword evidence="2" id="KW-0274">FAD</keyword>
<feature type="transmembrane region" description="Helical" evidence="4">
    <location>
        <begin position="6"/>
        <end position="25"/>
    </location>
</feature>
<evidence type="ECO:0000256" key="3">
    <source>
        <dbReference type="ARBA" id="ARBA00023002"/>
    </source>
</evidence>
<dbReference type="OrthoDB" id="417877at2759"/>
<dbReference type="InterPro" id="IPR051104">
    <property type="entry name" value="FAD_monoxygenase"/>
</dbReference>
<keyword evidence="4" id="KW-1133">Transmembrane helix</keyword>
<evidence type="ECO:0000256" key="1">
    <source>
        <dbReference type="ARBA" id="ARBA00022630"/>
    </source>
</evidence>
<evidence type="ECO:0000313" key="7">
    <source>
        <dbReference type="Proteomes" id="UP000813824"/>
    </source>
</evidence>
<dbReference type="Gene3D" id="3.50.50.60">
    <property type="entry name" value="FAD/NAD(P)-binding domain"/>
    <property type="match status" value="1"/>
</dbReference>
<comment type="caution">
    <text evidence="6">The sequence shown here is derived from an EMBL/GenBank/DDBJ whole genome shotgun (WGS) entry which is preliminary data.</text>
</comment>
<dbReference type="PANTHER" id="PTHR46720:SF3">
    <property type="entry name" value="FAD-BINDING DOMAIN-CONTAINING PROTEIN-RELATED"/>
    <property type="match status" value="1"/>
</dbReference>
<feature type="domain" description="FAD-binding" evidence="5">
    <location>
        <begin position="6"/>
        <end position="179"/>
    </location>
</feature>
<dbReference type="PRINTS" id="PR00420">
    <property type="entry name" value="RNGMNOXGNASE"/>
</dbReference>
<name>A0A8K0UF69_9AGAR</name>
<proteinExistence type="predicted"/>
<gene>
    <name evidence="6" type="ORF">BXZ70DRAFT_568948</name>
</gene>
<dbReference type="SUPFAM" id="SSF51905">
    <property type="entry name" value="FAD/NAD(P)-binding domain"/>
    <property type="match status" value="1"/>
</dbReference>
<protein>
    <recommendedName>
        <fullName evidence="5">FAD-binding domain-containing protein</fullName>
    </recommendedName>
</protein>
<reference evidence="6" key="1">
    <citation type="journal article" date="2021" name="New Phytol.">
        <title>Evolutionary innovations through gain and loss of genes in the ectomycorrhizal Boletales.</title>
        <authorList>
            <person name="Wu G."/>
            <person name="Miyauchi S."/>
            <person name="Morin E."/>
            <person name="Kuo A."/>
            <person name="Drula E."/>
            <person name="Varga T."/>
            <person name="Kohler A."/>
            <person name="Feng B."/>
            <person name="Cao Y."/>
            <person name="Lipzen A."/>
            <person name="Daum C."/>
            <person name="Hundley H."/>
            <person name="Pangilinan J."/>
            <person name="Johnson J."/>
            <person name="Barry K."/>
            <person name="LaButti K."/>
            <person name="Ng V."/>
            <person name="Ahrendt S."/>
            <person name="Min B."/>
            <person name="Choi I.G."/>
            <person name="Park H."/>
            <person name="Plett J.M."/>
            <person name="Magnuson J."/>
            <person name="Spatafora J.W."/>
            <person name="Nagy L.G."/>
            <person name="Henrissat B."/>
            <person name="Grigoriev I.V."/>
            <person name="Yang Z.L."/>
            <person name="Xu J."/>
            <person name="Martin F.M."/>
        </authorList>
    </citation>
    <scope>NUCLEOTIDE SEQUENCE</scope>
    <source>
        <strain evidence="6">KKN 215</strain>
    </source>
</reference>
<dbReference type="InterPro" id="IPR002938">
    <property type="entry name" value="FAD-bd"/>
</dbReference>
<sequence length="365" mass="40096">MSNPKLTVAIIGGGIGGLSFAVALLKARNDVVIDIYEAGETFSELGAGLNLWPRVLEVLHSFGLEDELYKYAGPPGLYKKMKFMKADQPEGIYWGEAPANMHGIHRADFLKVFVNHTTTGCTSHFSKKLLSYEDAAGRPVTLKFADGTTATCDLLVGADGVKSAVRSNMYSQIADEMEKAGRPSDVVQSMKNCMKPIWAGSIIYRQLIPREVLEKAFPDHVALDNPTFFQGKSKFLITYPISKGRWVNCAAIVARHDQYGSTYEGSWAVRVTNDVLAEEYANWDPAATTLIHLMDSPIRWVMNTVEYLPTYASGRVAILGDAAHAMTTYQAAGAMQAVEVTVTRTFRSRKSLTEGARTASFSRLC</sequence>
<evidence type="ECO:0000256" key="4">
    <source>
        <dbReference type="SAM" id="Phobius"/>
    </source>
</evidence>
<evidence type="ECO:0000256" key="2">
    <source>
        <dbReference type="ARBA" id="ARBA00022827"/>
    </source>
</evidence>
<keyword evidence="3" id="KW-0560">Oxidoreductase</keyword>
<dbReference type="GO" id="GO:0016491">
    <property type="term" value="F:oxidoreductase activity"/>
    <property type="evidence" value="ECO:0007669"/>
    <property type="project" value="UniProtKB-KW"/>
</dbReference>
<accession>A0A8K0UF69</accession>
<keyword evidence="7" id="KW-1185">Reference proteome</keyword>
<dbReference type="GO" id="GO:0071949">
    <property type="term" value="F:FAD binding"/>
    <property type="evidence" value="ECO:0007669"/>
    <property type="project" value="InterPro"/>
</dbReference>
<dbReference type="Proteomes" id="UP000813824">
    <property type="component" value="Unassembled WGS sequence"/>
</dbReference>
<keyword evidence="4" id="KW-0472">Membrane</keyword>
<dbReference type="AlphaFoldDB" id="A0A8K0UF69"/>
<keyword evidence="1" id="KW-0285">Flavoprotein</keyword>
<dbReference type="Pfam" id="PF01494">
    <property type="entry name" value="FAD_binding_3"/>
    <property type="match status" value="1"/>
</dbReference>
<dbReference type="GO" id="GO:0044550">
    <property type="term" value="P:secondary metabolite biosynthetic process"/>
    <property type="evidence" value="ECO:0007669"/>
    <property type="project" value="TreeGrafter"/>
</dbReference>
<evidence type="ECO:0000259" key="5">
    <source>
        <dbReference type="Pfam" id="PF01494"/>
    </source>
</evidence>